<dbReference type="EMBL" id="JAQJZJ010000002">
    <property type="protein sequence ID" value="MDA7085777.1"/>
    <property type="molecule type" value="Genomic_DNA"/>
</dbReference>
<keyword evidence="1" id="KW-0812">Transmembrane</keyword>
<dbReference type="RefSeq" id="WP_271346703.1">
    <property type="nucleotide sequence ID" value="NZ_JAQJZJ010000002.1"/>
</dbReference>
<evidence type="ECO:0000256" key="1">
    <source>
        <dbReference type="SAM" id="Phobius"/>
    </source>
</evidence>
<protein>
    <submittedName>
        <fullName evidence="2">DUF2784 domain-containing protein</fullName>
    </submittedName>
</protein>
<name>A0ABT4XC44_9PSED</name>
<accession>A0ABT4XC44</accession>
<keyword evidence="1" id="KW-0472">Membrane</keyword>
<gene>
    <name evidence="2" type="ORF">PH586_05135</name>
</gene>
<evidence type="ECO:0000313" key="2">
    <source>
        <dbReference type="EMBL" id="MDA7085777.1"/>
    </source>
</evidence>
<feature type="transmembrane region" description="Helical" evidence="1">
    <location>
        <begin position="95"/>
        <end position="116"/>
    </location>
</feature>
<keyword evidence="1" id="KW-1133">Transmembrane helix</keyword>
<reference evidence="2 3" key="1">
    <citation type="submission" date="2023-01" db="EMBL/GenBank/DDBJ databases">
        <title>Pseudomonas SA3-5T sp. nov., isolated from tidal flat sediment.</title>
        <authorList>
            <person name="Kim H.S."/>
            <person name="Kim J.-S."/>
            <person name="Suh M.K."/>
            <person name="Eom M.K."/>
            <person name="Lee J.-S."/>
        </authorList>
    </citation>
    <scope>NUCLEOTIDE SEQUENCE [LARGE SCALE GENOMIC DNA]</scope>
    <source>
        <strain evidence="2 3">SA3-5</strain>
    </source>
</reference>
<evidence type="ECO:0000313" key="3">
    <source>
        <dbReference type="Proteomes" id="UP001212042"/>
    </source>
</evidence>
<organism evidence="2 3">
    <name type="scientific">Pseudomonas aestuarii</name>
    <dbReference type="NCBI Taxonomy" id="3018340"/>
    <lineage>
        <taxon>Bacteria</taxon>
        <taxon>Pseudomonadati</taxon>
        <taxon>Pseudomonadota</taxon>
        <taxon>Gammaproteobacteria</taxon>
        <taxon>Pseudomonadales</taxon>
        <taxon>Pseudomonadaceae</taxon>
        <taxon>Pseudomonas</taxon>
    </lineage>
</organism>
<proteinExistence type="predicted"/>
<sequence>MLLRLAADAVLLLHLLFIAFALLGGLLVLRWHWLAWLHLPAVIWAVTVEALQLVCPLTIVENDLRHAAGQAGYRTGFIEHYLLPIIYPAGLTPAIQLWLAAFVLSLNLLIYGLLLWRWRYNR</sequence>
<keyword evidence="3" id="KW-1185">Reference proteome</keyword>
<dbReference type="Pfam" id="PF10861">
    <property type="entry name" value="DUF2784"/>
    <property type="match status" value="1"/>
</dbReference>
<comment type="caution">
    <text evidence="2">The sequence shown here is derived from an EMBL/GenBank/DDBJ whole genome shotgun (WGS) entry which is preliminary data.</text>
</comment>
<dbReference type="Proteomes" id="UP001212042">
    <property type="component" value="Unassembled WGS sequence"/>
</dbReference>
<feature type="transmembrane region" description="Helical" evidence="1">
    <location>
        <begin position="12"/>
        <end position="33"/>
    </location>
</feature>
<dbReference type="InterPro" id="IPR021218">
    <property type="entry name" value="DUF2784"/>
</dbReference>